<reference evidence="9" key="2">
    <citation type="journal article" date="2023" name="Int. J. Mol. Sci.">
        <title>De Novo Assembly and Annotation of 11 Diverse Shrub Willow (Salix) Genomes Reveals Novel Gene Organization in Sex-Linked Regions.</title>
        <authorList>
            <person name="Hyden B."/>
            <person name="Feng K."/>
            <person name="Yates T.B."/>
            <person name="Jawdy S."/>
            <person name="Cereghino C."/>
            <person name="Smart L.B."/>
            <person name="Muchero W."/>
        </authorList>
    </citation>
    <scope>NUCLEOTIDE SEQUENCE</scope>
    <source>
        <tissue evidence="9">Shoot tip</tissue>
    </source>
</reference>
<evidence type="ECO:0000313" key="10">
    <source>
        <dbReference type="Proteomes" id="UP001151532"/>
    </source>
</evidence>
<feature type="transmembrane region" description="Helical" evidence="7">
    <location>
        <begin position="456"/>
        <end position="478"/>
    </location>
</feature>
<dbReference type="InterPro" id="IPR008978">
    <property type="entry name" value="HSP20-like_chaperone"/>
</dbReference>
<evidence type="ECO:0000256" key="1">
    <source>
        <dbReference type="ARBA" id="ARBA00004162"/>
    </source>
</evidence>
<reference evidence="9" key="1">
    <citation type="submission" date="2022-11" db="EMBL/GenBank/DDBJ databases">
        <authorList>
            <person name="Hyden B.L."/>
            <person name="Feng K."/>
            <person name="Yates T."/>
            <person name="Jawdy S."/>
            <person name="Smart L.B."/>
            <person name="Muchero W."/>
        </authorList>
    </citation>
    <scope>NUCLEOTIDE SEQUENCE</scope>
    <source>
        <tissue evidence="9">Shoot tip</tissue>
    </source>
</reference>
<evidence type="ECO:0000256" key="5">
    <source>
        <dbReference type="RuleBase" id="RU003616"/>
    </source>
</evidence>
<proteinExistence type="inferred from homology"/>
<name>A0A9Q1AJX1_SALPP</name>
<dbReference type="GO" id="GO:0005886">
    <property type="term" value="C:plasma membrane"/>
    <property type="evidence" value="ECO:0007669"/>
    <property type="project" value="UniProtKB-SubCell"/>
</dbReference>
<evidence type="ECO:0000313" key="9">
    <source>
        <dbReference type="EMBL" id="KAJ6774074.1"/>
    </source>
</evidence>
<dbReference type="EMBL" id="JAPFFK010000002">
    <property type="protein sequence ID" value="KAJ6774074.1"/>
    <property type="molecule type" value="Genomic_DNA"/>
</dbReference>
<feature type="region of interest" description="Disordered" evidence="6">
    <location>
        <begin position="141"/>
        <end position="161"/>
    </location>
</feature>
<accession>A0A9Q1AJX1</accession>
<protein>
    <submittedName>
        <fullName evidence="9">HEAT SHOCK PROTEIN 26</fullName>
    </submittedName>
</protein>
<keyword evidence="7" id="KW-1133">Transmembrane helix</keyword>
<gene>
    <name evidence="9" type="ORF">OIU79_017493</name>
</gene>
<feature type="domain" description="SHSP" evidence="8">
    <location>
        <begin position="24"/>
        <end position="143"/>
    </location>
</feature>
<evidence type="ECO:0000256" key="2">
    <source>
        <dbReference type="ARBA" id="ARBA00022475"/>
    </source>
</evidence>
<dbReference type="OrthoDB" id="1920188at2759"/>
<dbReference type="InterPro" id="IPR002068">
    <property type="entry name" value="A-crystallin/Hsp20_dom"/>
</dbReference>
<keyword evidence="7" id="KW-0472">Membrane</keyword>
<dbReference type="Gene3D" id="2.60.40.790">
    <property type="match status" value="1"/>
</dbReference>
<comment type="caution">
    <text evidence="9">The sequence shown here is derived from an EMBL/GenBank/DDBJ whole genome shotgun (WGS) entry which is preliminary data.</text>
</comment>
<sequence length="483" mass="54346">MELELGLKITHNRDDITSFTELRVAKNHAGPLFLSRETETKFSLIGYLSGFRKENIDIKISEDGDQIRISGRKPVQELVLIGLIMHKKEVELRAFSKAFRIPHGVILDEIKAKFNEQDLTLTITLPKSVKGIRGAGIEEVKEEEVDKGRGDEEATEGECREPGMKVEEIDQAVPKEMNIREAETTRAVKEQAIHQGQFVDVEEVADHRSRVSDNSKELIREKSAEPNIKSMEESEKFVEQKVDAGGIVPERVGDTTLQEKPEPEDQNEFEEATLEKSEPPATATYQETAIQEPKEPNLAEETERKELPGLIEQGKKQEAPKARSEDEETLPEHPERNELLQAFKDQGTKQPETSHQSSSQANLEHDAEENHPVRAEIAQESVKMETETRVQEPSMPGPDQEKKLADESRNDEAQEINEATCGDIVEELEMVEEQKQKDLVEGARNGKNSVSRGTKLFPPLVAGSAILVSIIVFVISWIRAKKR</sequence>
<organism evidence="9 10">
    <name type="scientific">Salix purpurea</name>
    <name type="common">Purple osier willow</name>
    <dbReference type="NCBI Taxonomy" id="77065"/>
    <lineage>
        <taxon>Eukaryota</taxon>
        <taxon>Viridiplantae</taxon>
        <taxon>Streptophyta</taxon>
        <taxon>Embryophyta</taxon>
        <taxon>Tracheophyta</taxon>
        <taxon>Spermatophyta</taxon>
        <taxon>Magnoliopsida</taxon>
        <taxon>eudicotyledons</taxon>
        <taxon>Gunneridae</taxon>
        <taxon>Pentapetalae</taxon>
        <taxon>rosids</taxon>
        <taxon>fabids</taxon>
        <taxon>Malpighiales</taxon>
        <taxon>Salicaceae</taxon>
        <taxon>Saliceae</taxon>
        <taxon>Salix</taxon>
    </lineage>
</organism>
<feature type="region of interest" description="Disordered" evidence="6">
    <location>
        <begin position="209"/>
        <end position="421"/>
    </location>
</feature>
<keyword evidence="9" id="KW-0346">Stress response</keyword>
<keyword evidence="3" id="KW-0611">Plant defense</keyword>
<keyword evidence="7" id="KW-0812">Transmembrane</keyword>
<keyword evidence="2" id="KW-1003">Cell membrane</keyword>
<evidence type="ECO:0000256" key="4">
    <source>
        <dbReference type="PROSITE-ProRule" id="PRU00285"/>
    </source>
</evidence>
<dbReference type="SUPFAM" id="SSF49764">
    <property type="entry name" value="HSP20-like chaperones"/>
    <property type="match status" value="1"/>
</dbReference>
<evidence type="ECO:0000256" key="3">
    <source>
        <dbReference type="ARBA" id="ARBA00022821"/>
    </source>
</evidence>
<dbReference type="GO" id="GO:0006952">
    <property type="term" value="P:defense response"/>
    <property type="evidence" value="ECO:0007669"/>
    <property type="project" value="UniProtKB-KW"/>
</dbReference>
<dbReference type="GO" id="GO:0034605">
    <property type="term" value="P:cellular response to heat"/>
    <property type="evidence" value="ECO:0007669"/>
    <property type="project" value="TreeGrafter"/>
</dbReference>
<dbReference type="CDD" id="cd06464">
    <property type="entry name" value="ACD_sHsps-like"/>
    <property type="match status" value="1"/>
</dbReference>
<feature type="compositionally biased region" description="Basic and acidic residues" evidence="6">
    <location>
        <begin position="292"/>
        <end position="338"/>
    </location>
</feature>
<feature type="compositionally biased region" description="Polar residues" evidence="6">
    <location>
        <begin position="348"/>
        <end position="362"/>
    </location>
</feature>
<comment type="subcellular location">
    <subcellularLocation>
        <location evidence="1">Cell membrane</location>
        <topology evidence="1">Single-pass membrane protein</topology>
    </subcellularLocation>
</comment>
<feature type="compositionally biased region" description="Basic and acidic residues" evidence="6">
    <location>
        <begin position="251"/>
        <end position="263"/>
    </location>
</feature>
<feature type="compositionally biased region" description="Basic and acidic residues" evidence="6">
    <location>
        <begin position="363"/>
        <end position="374"/>
    </location>
</feature>
<keyword evidence="10" id="KW-1185">Reference proteome</keyword>
<dbReference type="PANTHER" id="PTHR43670">
    <property type="entry name" value="HEAT SHOCK PROTEIN 26"/>
    <property type="match status" value="1"/>
</dbReference>
<evidence type="ECO:0000256" key="6">
    <source>
        <dbReference type="SAM" id="MobiDB-lite"/>
    </source>
</evidence>
<dbReference type="Pfam" id="PF00011">
    <property type="entry name" value="HSP20"/>
    <property type="match status" value="1"/>
</dbReference>
<feature type="compositionally biased region" description="Basic and acidic residues" evidence="6">
    <location>
        <begin position="399"/>
        <end position="412"/>
    </location>
</feature>
<comment type="similarity">
    <text evidence="4 5">Belongs to the small heat shock protein (HSP20) family.</text>
</comment>
<dbReference type="PANTHER" id="PTHR43670:SF34">
    <property type="entry name" value="HSP20-LIKE CHAPERONES SUPERFAMILY PROTEIN"/>
    <property type="match status" value="1"/>
</dbReference>
<feature type="compositionally biased region" description="Basic and acidic residues" evidence="6">
    <location>
        <begin position="209"/>
        <end position="242"/>
    </location>
</feature>
<dbReference type="PROSITE" id="PS01031">
    <property type="entry name" value="SHSP"/>
    <property type="match status" value="1"/>
</dbReference>
<evidence type="ECO:0000256" key="7">
    <source>
        <dbReference type="SAM" id="Phobius"/>
    </source>
</evidence>
<dbReference type="Proteomes" id="UP001151532">
    <property type="component" value="Chromosome 5"/>
</dbReference>
<dbReference type="AlphaFoldDB" id="A0A9Q1AJX1"/>
<evidence type="ECO:0000259" key="8">
    <source>
        <dbReference type="PROSITE" id="PS01031"/>
    </source>
</evidence>